<accession>A0ABP6CYG7</accession>
<name>A0ABP6CYG7_9ACTN</name>
<reference evidence="2" key="1">
    <citation type="journal article" date="2019" name="Int. J. Syst. Evol. Microbiol.">
        <title>The Global Catalogue of Microorganisms (GCM) 10K type strain sequencing project: providing services to taxonomists for standard genome sequencing and annotation.</title>
        <authorList>
            <consortium name="The Broad Institute Genomics Platform"/>
            <consortium name="The Broad Institute Genome Sequencing Center for Infectious Disease"/>
            <person name="Wu L."/>
            <person name="Ma J."/>
        </authorList>
    </citation>
    <scope>NUCLEOTIDE SEQUENCE [LARGE SCALE GENOMIC DNA]</scope>
    <source>
        <strain evidence="2">JCM 6833</strain>
    </source>
</reference>
<keyword evidence="2" id="KW-1185">Reference proteome</keyword>
<comment type="caution">
    <text evidence="1">The sequence shown here is derived from an EMBL/GenBank/DDBJ whole genome shotgun (WGS) entry which is preliminary data.</text>
</comment>
<protein>
    <submittedName>
        <fullName evidence="1">Uncharacterized protein</fullName>
    </submittedName>
</protein>
<dbReference type="Proteomes" id="UP001501509">
    <property type="component" value="Unassembled WGS sequence"/>
</dbReference>
<evidence type="ECO:0000313" key="1">
    <source>
        <dbReference type="EMBL" id="GAA2627445.1"/>
    </source>
</evidence>
<proteinExistence type="predicted"/>
<gene>
    <name evidence="1" type="ORF">GCM10010411_75710</name>
</gene>
<dbReference type="EMBL" id="BAAATD010000013">
    <property type="protein sequence ID" value="GAA2627445.1"/>
    <property type="molecule type" value="Genomic_DNA"/>
</dbReference>
<sequence length="139" mass="15372">MARRPPGQVRVNLPRRLRPGQGRTIVSGVSARAQSEIAKFEDACLWPAAIADAVMRWSGTVHGPARSLTVPEFRGCGVEACCPPDTHPRKLLAQALRGLPPSGSRELRRLVQPLDDLYCSRTIVDSYADPSDAWWLRRC</sequence>
<evidence type="ECO:0000313" key="2">
    <source>
        <dbReference type="Proteomes" id="UP001501509"/>
    </source>
</evidence>
<organism evidence="1 2">
    <name type="scientific">Actinomadura fulvescens</name>
    <dbReference type="NCBI Taxonomy" id="46160"/>
    <lineage>
        <taxon>Bacteria</taxon>
        <taxon>Bacillati</taxon>
        <taxon>Actinomycetota</taxon>
        <taxon>Actinomycetes</taxon>
        <taxon>Streptosporangiales</taxon>
        <taxon>Thermomonosporaceae</taxon>
        <taxon>Actinomadura</taxon>
    </lineage>
</organism>